<feature type="transmembrane region" description="Helical" evidence="1">
    <location>
        <begin position="44"/>
        <end position="68"/>
    </location>
</feature>
<evidence type="ECO:0000313" key="2">
    <source>
        <dbReference type="EMBL" id="OGZ69714.1"/>
    </source>
</evidence>
<organism evidence="2 3">
    <name type="scientific">Candidatus Staskawiczbacteria bacterium RIFCSPHIGHO2_02_FULL_42_22</name>
    <dbReference type="NCBI Taxonomy" id="1802207"/>
    <lineage>
        <taxon>Bacteria</taxon>
        <taxon>Candidatus Staskawicziibacteriota</taxon>
    </lineage>
</organism>
<keyword evidence="1" id="KW-0812">Transmembrane</keyword>
<protein>
    <submittedName>
        <fullName evidence="2">Uncharacterized protein</fullName>
    </submittedName>
</protein>
<keyword evidence="1" id="KW-1133">Transmembrane helix</keyword>
<dbReference type="EMBL" id="MHOT01000005">
    <property type="protein sequence ID" value="OGZ69714.1"/>
    <property type="molecule type" value="Genomic_DNA"/>
</dbReference>
<accession>A0A1G2I4G7</accession>
<proteinExistence type="predicted"/>
<gene>
    <name evidence="2" type="ORF">A3D44_00540</name>
</gene>
<comment type="caution">
    <text evidence="2">The sequence shown here is derived from an EMBL/GenBank/DDBJ whole genome shotgun (WGS) entry which is preliminary data.</text>
</comment>
<reference evidence="2 3" key="1">
    <citation type="journal article" date="2016" name="Nat. Commun.">
        <title>Thousands of microbial genomes shed light on interconnected biogeochemical processes in an aquifer system.</title>
        <authorList>
            <person name="Anantharaman K."/>
            <person name="Brown C.T."/>
            <person name="Hug L.A."/>
            <person name="Sharon I."/>
            <person name="Castelle C.J."/>
            <person name="Probst A.J."/>
            <person name="Thomas B.C."/>
            <person name="Singh A."/>
            <person name="Wilkins M.J."/>
            <person name="Karaoz U."/>
            <person name="Brodie E.L."/>
            <person name="Williams K.H."/>
            <person name="Hubbard S.S."/>
            <person name="Banfield J.F."/>
        </authorList>
    </citation>
    <scope>NUCLEOTIDE SEQUENCE [LARGE SCALE GENOMIC DNA]</scope>
</reference>
<evidence type="ECO:0000256" key="1">
    <source>
        <dbReference type="SAM" id="Phobius"/>
    </source>
</evidence>
<name>A0A1G2I4G7_9BACT</name>
<dbReference type="AlphaFoldDB" id="A0A1G2I4G7"/>
<sequence>MDITVFNYTFHDVQWTGFGWEKIYDFLGIKDFIYFISSPSIQEAVFPIKLVFIFFTVVFFCAVIWFYYNSTYLQYKFLQDVSEFFSKEKYGLQKVSRNWNKIKKRADSGSESDLKLAIIEADDYLYETLQDMGYQGDTFEQLLENSDSKKILSNMDEILQAHTVRNSIVYEAGYALDISTAKRILSIYENAIKNLAAY</sequence>
<dbReference type="STRING" id="1802207.A3D44_00540"/>
<dbReference type="Proteomes" id="UP000178820">
    <property type="component" value="Unassembled WGS sequence"/>
</dbReference>
<keyword evidence="1" id="KW-0472">Membrane</keyword>
<evidence type="ECO:0000313" key="3">
    <source>
        <dbReference type="Proteomes" id="UP000178820"/>
    </source>
</evidence>